<dbReference type="OrthoDB" id="9812574at2"/>
<feature type="transmembrane region" description="Helical" evidence="4">
    <location>
        <begin position="230"/>
        <end position="250"/>
    </location>
</feature>
<dbReference type="SUPFAM" id="SSF103473">
    <property type="entry name" value="MFS general substrate transporter"/>
    <property type="match status" value="1"/>
</dbReference>
<feature type="transmembrane region" description="Helical" evidence="4">
    <location>
        <begin position="84"/>
        <end position="108"/>
    </location>
</feature>
<dbReference type="EMBL" id="VITR01000011">
    <property type="protein sequence ID" value="TWB39084.1"/>
    <property type="molecule type" value="Genomic_DNA"/>
</dbReference>
<protein>
    <submittedName>
        <fullName evidence="6">Putative MFS family arabinose efflux permease</fullName>
    </submittedName>
</protein>
<dbReference type="PANTHER" id="PTHR23539:SF1">
    <property type="entry name" value="MAJOR FACILITATOR SUPERFAMILY (MFS) PROFILE DOMAIN-CONTAINING PROTEIN"/>
    <property type="match status" value="1"/>
</dbReference>
<evidence type="ECO:0000259" key="5">
    <source>
        <dbReference type="PROSITE" id="PS50850"/>
    </source>
</evidence>
<evidence type="ECO:0000256" key="1">
    <source>
        <dbReference type="ARBA" id="ARBA00022692"/>
    </source>
</evidence>
<accession>A0A560H016</accession>
<feature type="transmembrane region" description="Helical" evidence="4">
    <location>
        <begin position="320"/>
        <end position="343"/>
    </location>
</feature>
<evidence type="ECO:0000256" key="3">
    <source>
        <dbReference type="ARBA" id="ARBA00023136"/>
    </source>
</evidence>
<dbReference type="GO" id="GO:0022857">
    <property type="term" value="F:transmembrane transporter activity"/>
    <property type="evidence" value="ECO:0007669"/>
    <property type="project" value="InterPro"/>
</dbReference>
<name>A0A560H016_9PROT</name>
<feature type="transmembrane region" description="Helical" evidence="4">
    <location>
        <begin position="52"/>
        <end position="75"/>
    </location>
</feature>
<dbReference type="Proteomes" id="UP000315751">
    <property type="component" value="Unassembled WGS sequence"/>
</dbReference>
<evidence type="ECO:0000256" key="4">
    <source>
        <dbReference type="SAM" id="Phobius"/>
    </source>
</evidence>
<keyword evidence="2 4" id="KW-1133">Transmembrane helix</keyword>
<reference evidence="6 7" key="1">
    <citation type="submission" date="2019-06" db="EMBL/GenBank/DDBJ databases">
        <title>Genomic Encyclopedia of Type Strains, Phase IV (KMG-V): Genome sequencing to study the core and pangenomes of soil and plant-associated prokaryotes.</title>
        <authorList>
            <person name="Whitman W."/>
        </authorList>
    </citation>
    <scope>NUCLEOTIDE SEQUENCE [LARGE SCALE GENOMIC DNA]</scope>
    <source>
        <strain evidence="6 7">BR 11622</strain>
    </source>
</reference>
<dbReference type="AlphaFoldDB" id="A0A560H016"/>
<keyword evidence="3 4" id="KW-0472">Membrane</keyword>
<dbReference type="PANTHER" id="PTHR23539">
    <property type="entry name" value="MFS TRANSPORTER"/>
    <property type="match status" value="1"/>
</dbReference>
<evidence type="ECO:0000256" key="2">
    <source>
        <dbReference type="ARBA" id="ARBA00022989"/>
    </source>
</evidence>
<sequence length="425" mass="43731">MISTPLRGSVARLCKGLNALDALNFLLADVRGALGPFLNVYLVTQQGWSQSAVGMVTMVSGLLGLAAQGPAGALIDAVRAKRELVAAALAVLAIGSVVIFAVPTFWPVLLANTVLAVVGDIFGPAVAALTLGLYARSQLAGRMGRNGAFDHAGNVFIALAAGVLGHLFGQRSVFLLGPFFAVLAIIAVLSIPAAAIDHQRARGQDGQGRDEKATRPAQGSVRALLRCRPLMIFAGCGLLFHFANAPLLPLVGQKLANANPEWATAMMSSCIIAAQLVMLPMALLAGHYAEKWGRKPVLLIAFAVLPLRACLYLASDNPAWLIGVQLLDGVGAGLVGVLTPLIVADLTRESGHYNLALGLIMSAQGIGGAISGLAAGAVVDRFGYSWAFLGLGAAAGLAVMALTALFPETAGRTGPRLAVAPTRTG</sequence>
<feature type="transmembrane region" description="Helical" evidence="4">
    <location>
        <begin position="114"/>
        <end position="135"/>
    </location>
</feature>
<feature type="transmembrane region" description="Helical" evidence="4">
    <location>
        <begin position="355"/>
        <end position="378"/>
    </location>
</feature>
<gene>
    <name evidence="6" type="ORF">FBZ90_11179</name>
</gene>
<keyword evidence="7" id="KW-1185">Reference proteome</keyword>
<dbReference type="Gene3D" id="1.20.1250.20">
    <property type="entry name" value="MFS general substrate transporter like domains"/>
    <property type="match status" value="2"/>
</dbReference>
<dbReference type="InterPro" id="IPR036259">
    <property type="entry name" value="MFS_trans_sf"/>
</dbReference>
<evidence type="ECO:0000313" key="7">
    <source>
        <dbReference type="Proteomes" id="UP000315751"/>
    </source>
</evidence>
<proteinExistence type="predicted"/>
<dbReference type="PROSITE" id="PS50850">
    <property type="entry name" value="MFS"/>
    <property type="match status" value="1"/>
</dbReference>
<feature type="transmembrane region" description="Helical" evidence="4">
    <location>
        <begin position="297"/>
        <end position="314"/>
    </location>
</feature>
<feature type="domain" description="Major facilitator superfamily (MFS) profile" evidence="5">
    <location>
        <begin position="221"/>
        <end position="425"/>
    </location>
</feature>
<dbReference type="RefSeq" id="WP_145734477.1">
    <property type="nucleotide sequence ID" value="NZ_VITR01000011.1"/>
</dbReference>
<feature type="transmembrane region" description="Helical" evidence="4">
    <location>
        <begin position="174"/>
        <end position="196"/>
    </location>
</feature>
<dbReference type="InterPro" id="IPR011701">
    <property type="entry name" value="MFS"/>
</dbReference>
<keyword evidence="1 4" id="KW-0812">Transmembrane</keyword>
<dbReference type="InterPro" id="IPR020846">
    <property type="entry name" value="MFS_dom"/>
</dbReference>
<feature type="transmembrane region" description="Helical" evidence="4">
    <location>
        <begin position="384"/>
        <end position="406"/>
    </location>
</feature>
<feature type="transmembrane region" description="Helical" evidence="4">
    <location>
        <begin position="147"/>
        <end position="168"/>
    </location>
</feature>
<evidence type="ECO:0000313" key="6">
    <source>
        <dbReference type="EMBL" id="TWB39084.1"/>
    </source>
</evidence>
<comment type="caution">
    <text evidence="6">The sequence shown here is derived from an EMBL/GenBank/DDBJ whole genome shotgun (WGS) entry which is preliminary data.</text>
</comment>
<dbReference type="Pfam" id="PF07690">
    <property type="entry name" value="MFS_1"/>
    <property type="match status" value="1"/>
</dbReference>
<feature type="transmembrane region" description="Helical" evidence="4">
    <location>
        <begin position="262"/>
        <end position="285"/>
    </location>
</feature>
<organism evidence="6 7">
    <name type="scientific">Nitrospirillum amazonense</name>
    <dbReference type="NCBI Taxonomy" id="28077"/>
    <lineage>
        <taxon>Bacteria</taxon>
        <taxon>Pseudomonadati</taxon>
        <taxon>Pseudomonadota</taxon>
        <taxon>Alphaproteobacteria</taxon>
        <taxon>Rhodospirillales</taxon>
        <taxon>Azospirillaceae</taxon>
        <taxon>Nitrospirillum</taxon>
    </lineage>
</organism>